<gene>
    <name evidence="6" type="ORF">ALC62_08171</name>
</gene>
<reference evidence="6 7" key="1">
    <citation type="submission" date="2016-03" db="EMBL/GenBank/DDBJ databases">
        <title>Cyphomyrmex costatus WGS genome.</title>
        <authorList>
            <person name="Nygaard S."/>
            <person name="Hu H."/>
            <person name="Boomsma J."/>
            <person name="Zhang G."/>
        </authorList>
    </citation>
    <scope>NUCLEOTIDE SEQUENCE [LARGE SCALE GENOMIC DNA]</scope>
    <source>
        <strain evidence="6">MS0001</strain>
        <tissue evidence="6">Whole body</tissue>
    </source>
</reference>
<dbReference type="OrthoDB" id="10045817at2759"/>
<evidence type="ECO:0000256" key="5">
    <source>
        <dbReference type="SAM" id="MobiDB-lite"/>
    </source>
</evidence>
<evidence type="ECO:0000313" key="6">
    <source>
        <dbReference type="EMBL" id="KYN00945.1"/>
    </source>
</evidence>
<feature type="region of interest" description="Disordered" evidence="5">
    <location>
        <begin position="154"/>
        <end position="228"/>
    </location>
</feature>
<organism evidence="6 7">
    <name type="scientific">Cyphomyrmex costatus</name>
    <dbReference type="NCBI Taxonomy" id="456900"/>
    <lineage>
        <taxon>Eukaryota</taxon>
        <taxon>Metazoa</taxon>
        <taxon>Ecdysozoa</taxon>
        <taxon>Arthropoda</taxon>
        <taxon>Hexapoda</taxon>
        <taxon>Insecta</taxon>
        <taxon>Pterygota</taxon>
        <taxon>Neoptera</taxon>
        <taxon>Endopterygota</taxon>
        <taxon>Hymenoptera</taxon>
        <taxon>Apocrita</taxon>
        <taxon>Aculeata</taxon>
        <taxon>Formicoidea</taxon>
        <taxon>Formicidae</taxon>
        <taxon>Myrmicinae</taxon>
        <taxon>Cyphomyrmex</taxon>
    </lineage>
</organism>
<dbReference type="EMBL" id="KQ977642">
    <property type="protein sequence ID" value="KYN00945.1"/>
    <property type="molecule type" value="Genomic_DNA"/>
</dbReference>
<sequence>MGDEDDVLPASLQRLEIDRRSTSCPHIAMADKSKPMNLFKVHKDSSSNCLFRRRSMTNRPTMFSVNPRGIKSTTNFKPSKNERTIEKTKKSVIILRDAILKLNASGTSGPSDNPVDTLFKNTCKLGIPSKNSKMIDHNSVMKDFKALKISKDNRQVKDDTSIQDDDCEGAGGFHRARSNTMPNLKRGPGPGGGDQRTTTGNGQSDASGSSSGQQQLSSSPNTCSVQARISPPLSSDITIGELAGYFEEFVHIPKKMSHMAEMMYT</sequence>
<dbReference type="InterPro" id="IPR008494">
    <property type="entry name" value="DUF776"/>
</dbReference>
<evidence type="ECO:0000256" key="1">
    <source>
        <dbReference type="ARBA" id="ARBA00015005"/>
    </source>
</evidence>
<dbReference type="PANTHER" id="PTHR31383:SF2">
    <property type="entry name" value="OXIDATIVE STRESS-RESPONSIVE SERINE-RICH PROTEIN 1"/>
    <property type="match status" value="1"/>
</dbReference>
<dbReference type="AlphaFoldDB" id="A0A195CJN9"/>
<proteinExistence type="predicted"/>
<keyword evidence="2" id="KW-0597">Phosphoprotein</keyword>
<feature type="compositionally biased region" description="Low complexity" evidence="5">
    <location>
        <begin position="200"/>
        <end position="219"/>
    </location>
</feature>
<evidence type="ECO:0000256" key="2">
    <source>
        <dbReference type="ARBA" id="ARBA00022553"/>
    </source>
</evidence>
<evidence type="ECO:0000256" key="4">
    <source>
        <dbReference type="ARBA" id="ARBA00031405"/>
    </source>
</evidence>
<evidence type="ECO:0000256" key="3">
    <source>
        <dbReference type="ARBA" id="ARBA00029721"/>
    </source>
</evidence>
<evidence type="ECO:0000313" key="7">
    <source>
        <dbReference type="Proteomes" id="UP000078542"/>
    </source>
</evidence>
<accession>A0A195CJN9</accession>
<dbReference type="Proteomes" id="UP000078542">
    <property type="component" value="Unassembled WGS sequence"/>
</dbReference>
<dbReference type="GO" id="GO:0070301">
    <property type="term" value="P:cellular response to hydrogen peroxide"/>
    <property type="evidence" value="ECO:0007669"/>
    <property type="project" value="TreeGrafter"/>
</dbReference>
<protein>
    <recommendedName>
        <fullName evidence="1">Oxidative stress-responsive serine-rich protein 1</fullName>
    </recommendedName>
    <alternativeName>
        <fullName evidence="4">Oxidative stress-responsive protein 1</fullName>
    </alternativeName>
    <alternativeName>
        <fullName evidence="3">Peroxide-inducible transcript 1 protein</fullName>
    </alternativeName>
</protein>
<keyword evidence="7" id="KW-1185">Reference proteome</keyword>
<dbReference type="PANTHER" id="PTHR31383">
    <property type="entry name" value="OXIDATIVE STRESS-RESPONSE SERINE-RICH PROTEIN 1"/>
    <property type="match status" value="1"/>
</dbReference>
<name>A0A195CJN9_9HYME</name>